<sequence>MRPGDDLMRGTDHGRSRSLMAPRCSSSASVTTQAAEAFAAPDQRHVVTGAAVKRNCTEESMHCPGEGGRAEGILDD</sequence>
<name>A0AAV7M6A5_PLEWA</name>
<dbReference type="Proteomes" id="UP001066276">
    <property type="component" value="Chromosome 10"/>
</dbReference>
<feature type="region of interest" description="Disordered" evidence="1">
    <location>
        <begin position="1"/>
        <end position="25"/>
    </location>
</feature>
<evidence type="ECO:0000313" key="3">
    <source>
        <dbReference type="Proteomes" id="UP001066276"/>
    </source>
</evidence>
<evidence type="ECO:0000313" key="2">
    <source>
        <dbReference type="EMBL" id="KAJ1096658.1"/>
    </source>
</evidence>
<feature type="compositionally biased region" description="Basic and acidic residues" evidence="1">
    <location>
        <begin position="1"/>
        <end position="15"/>
    </location>
</feature>
<comment type="caution">
    <text evidence="2">The sequence shown here is derived from an EMBL/GenBank/DDBJ whole genome shotgun (WGS) entry which is preliminary data.</text>
</comment>
<accession>A0AAV7M6A5</accession>
<evidence type="ECO:0000256" key="1">
    <source>
        <dbReference type="SAM" id="MobiDB-lite"/>
    </source>
</evidence>
<protein>
    <submittedName>
        <fullName evidence="2">Uncharacterized protein</fullName>
    </submittedName>
</protein>
<dbReference type="EMBL" id="JANPWB010000014">
    <property type="protein sequence ID" value="KAJ1096658.1"/>
    <property type="molecule type" value="Genomic_DNA"/>
</dbReference>
<reference evidence="2" key="1">
    <citation type="journal article" date="2022" name="bioRxiv">
        <title>Sequencing and chromosome-scale assembly of the giantPleurodeles waltlgenome.</title>
        <authorList>
            <person name="Brown T."/>
            <person name="Elewa A."/>
            <person name="Iarovenko S."/>
            <person name="Subramanian E."/>
            <person name="Araus A.J."/>
            <person name="Petzold A."/>
            <person name="Susuki M."/>
            <person name="Suzuki K.-i.T."/>
            <person name="Hayashi T."/>
            <person name="Toyoda A."/>
            <person name="Oliveira C."/>
            <person name="Osipova E."/>
            <person name="Leigh N.D."/>
            <person name="Simon A."/>
            <person name="Yun M.H."/>
        </authorList>
    </citation>
    <scope>NUCLEOTIDE SEQUENCE</scope>
    <source>
        <strain evidence="2">20211129_DDA</strain>
        <tissue evidence="2">Liver</tissue>
    </source>
</reference>
<keyword evidence="3" id="KW-1185">Reference proteome</keyword>
<organism evidence="2 3">
    <name type="scientific">Pleurodeles waltl</name>
    <name type="common">Iberian ribbed newt</name>
    <dbReference type="NCBI Taxonomy" id="8319"/>
    <lineage>
        <taxon>Eukaryota</taxon>
        <taxon>Metazoa</taxon>
        <taxon>Chordata</taxon>
        <taxon>Craniata</taxon>
        <taxon>Vertebrata</taxon>
        <taxon>Euteleostomi</taxon>
        <taxon>Amphibia</taxon>
        <taxon>Batrachia</taxon>
        <taxon>Caudata</taxon>
        <taxon>Salamandroidea</taxon>
        <taxon>Salamandridae</taxon>
        <taxon>Pleurodelinae</taxon>
        <taxon>Pleurodeles</taxon>
    </lineage>
</organism>
<gene>
    <name evidence="2" type="ORF">NDU88_001793</name>
</gene>
<dbReference type="AlphaFoldDB" id="A0AAV7M6A5"/>
<proteinExistence type="predicted"/>